<dbReference type="InterPro" id="IPR016439">
    <property type="entry name" value="Lag1/Lac1-like"/>
</dbReference>
<keyword evidence="9" id="KW-1185">Reference proteome</keyword>
<comment type="caution">
    <text evidence="8">The sequence shown here is derived from an EMBL/GenBank/DDBJ whole genome shotgun (WGS) entry which is preliminary data.</text>
</comment>
<feature type="transmembrane region" description="Helical" evidence="6">
    <location>
        <begin position="55"/>
        <end position="75"/>
    </location>
</feature>
<evidence type="ECO:0000256" key="3">
    <source>
        <dbReference type="ARBA" id="ARBA00022989"/>
    </source>
</evidence>
<protein>
    <recommendedName>
        <fullName evidence="7">TLC domain-containing protein</fullName>
    </recommendedName>
</protein>
<gene>
    <name evidence="8" type="ORF">VaNZ11_014883</name>
</gene>
<dbReference type="PANTHER" id="PTHR12560:SF0">
    <property type="entry name" value="LD18904P"/>
    <property type="match status" value="1"/>
</dbReference>
<keyword evidence="4 5" id="KW-0472">Membrane</keyword>
<accession>A0ABQ5SKA8</accession>
<evidence type="ECO:0000259" key="7">
    <source>
        <dbReference type="PROSITE" id="PS50922"/>
    </source>
</evidence>
<feature type="transmembrane region" description="Helical" evidence="6">
    <location>
        <begin position="214"/>
        <end position="233"/>
    </location>
</feature>
<reference evidence="8 9" key="1">
    <citation type="journal article" date="2023" name="IScience">
        <title>Expanded male sex-determining region conserved during the evolution of homothallism in the green alga Volvox.</title>
        <authorList>
            <person name="Yamamoto K."/>
            <person name="Matsuzaki R."/>
            <person name="Mahakham W."/>
            <person name="Heman W."/>
            <person name="Sekimoto H."/>
            <person name="Kawachi M."/>
            <person name="Minakuchi Y."/>
            <person name="Toyoda A."/>
            <person name="Nozaki H."/>
        </authorList>
    </citation>
    <scope>NUCLEOTIDE SEQUENCE [LARGE SCALE GENOMIC DNA]</scope>
    <source>
        <strain evidence="8 9">NIES-4468</strain>
    </source>
</reference>
<feature type="transmembrane region" description="Helical" evidence="6">
    <location>
        <begin position="277"/>
        <end position="297"/>
    </location>
</feature>
<keyword evidence="2 5" id="KW-0812">Transmembrane</keyword>
<dbReference type="PANTHER" id="PTHR12560">
    <property type="entry name" value="LONGEVITY ASSURANCE FACTOR 1 LAG1"/>
    <property type="match status" value="1"/>
</dbReference>
<dbReference type="Pfam" id="PF03798">
    <property type="entry name" value="TRAM_LAG1_CLN8"/>
    <property type="match status" value="1"/>
</dbReference>
<evidence type="ECO:0000313" key="8">
    <source>
        <dbReference type="EMBL" id="GLI70104.1"/>
    </source>
</evidence>
<proteinExistence type="predicted"/>
<dbReference type="InterPro" id="IPR006634">
    <property type="entry name" value="TLC-dom"/>
</dbReference>
<keyword evidence="3 6" id="KW-1133">Transmembrane helix</keyword>
<name>A0ABQ5SKA8_9CHLO</name>
<dbReference type="EMBL" id="BSDZ01000089">
    <property type="protein sequence ID" value="GLI70104.1"/>
    <property type="molecule type" value="Genomic_DNA"/>
</dbReference>
<feature type="domain" description="TLC" evidence="7">
    <location>
        <begin position="120"/>
        <end position="333"/>
    </location>
</feature>
<evidence type="ECO:0000256" key="1">
    <source>
        <dbReference type="ARBA" id="ARBA00004141"/>
    </source>
</evidence>
<feature type="transmembrane region" description="Helical" evidence="6">
    <location>
        <begin position="309"/>
        <end position="328"/>
    </location>
</feature>
<organism evidence="8 9">
    <name type="scientific">Volvox africanus</name>
    <dbReference type="NCBI Taxonomy" id="51714"/>
    <lineage>
        <taxon>Eukaryota</taxon>
        <taxon>Viridiplantae</taxon>
        <taxon>Chlorophyta</taxon>
        <taxon>core chlorophytes</taxon>
        <taxon>Chlorophyceae</taxon>
        <taxon>CS clade</taxon>
        <taxon>Chlamydomonadales</taxon>
        <taxon>Volvocaceae</taxon>
        <taxon>Volvox</taxon>
    </lineage>
</organism>
<evidence type="ECO:0000256" key="2">
    <source>
        <dbReference type="ARBA" id="ARBA00022692"/>
    </source>
</evidence>
<sequence>MSAAETHGSLQLDKLSQLGQWIYKCGLKFNLVNTTLTAVNVQPEPDVAYLLGDRYLDFSLCIVFALLFPVIRSVLTRFVFEVSSSSAGACLPLGRRALSGRDPKKTDVAVDEKERANKLRKWNESCWKMTVYIAFTVLATAVSWGEVWFTDSRYWWLGCTRFPPCNLPVSRGVLLFYCAEAGFYLQAIHFLAVHEERRKDWHESMIHHVVTSGLLFYSYAVNFTRVGVVVILIHDVSDIFLELAKLCRYADRGDIGVLAFIVFFVSWVVCRVIIFPVFVIRSTLFEPVVLVAAYLGIEPRPHWEIFNGLLLILFVLHLYWTVLIFQVIMRQFTHGRLTDVREAGE</sequence>
<evidence type="ECO:0000256" key="5">
    <source>
        <dbReference type="PROSITE-ProRule" id="PRU00205"/>
    </source>
</evidence>
<feature type="transmembrane region" description="Helical" evidence="6">
    <location>
        <begin position="129"/>
        <end position="149"/>
    </location>
</feature>
<dbReference type="PROSITE" id="PS50922">
    <property type="entry name" value="TLC"/>
    <property type="match status" value="1"/>
</dbReference>
<evidence type="ECO:0000313" key="9">
    <source>
        <dbReference type="Proteomes" id="UP001165090"/>
    </source>
</evidence>
<dbReference type="SMART" id="SM00724">
    <property type="entry name" value="TLC"/>
    <property type="match status" value="1"/>
</dbReference>
<evidence type="ECO:0000256" key="6">
    <source>
        <dbReference type="SAM" id="Phobius"/>
    </source>
</evidence>
<evidence type="ECO:0000256" key="4">
    <source>
        <dbReference type="ARBA" id="ARBA00023136"/>
    </source>
</evidence>
<feature type="transmembrane region" description="Helical" evidence="6">
    <location>
        <begin position="253"/>
        <end position="270"/>
    </location>
</feature>
<dbReference type="Proteomes" id="UP001165090">
    <property type="component" value="Unassembled WGS sequence"/>
</dbReference>
<comment type="subcellular location">
    <subcellularLocation>
        <location evidence="1">Membrane</location>
        <topology evidence="1">Multi-pass membrane protein</topology>
    </subcellularLocation>
</comment>
<feature type="transmembrane region" description="Helical" evidence="6">
    <location>
        <begin position="169"/>
        <end position="193"/>
    </location>
</feature>